<accession>A0A1F5S1V0</accession>
<dbReference type="PANTHER" id="PTHR30619:SF7">
    <property type="entry name" value="BETA-LACTAMASE DOMAIN PROTEIN"/>
    <property type="match status" value="1"/>
</dbReference>
<keyword evidence="3 6" id="KW-0812">Transmembrane</keyword>
<dbReference type="EMBL" id="MFGA01000021">
    <property type="protein sequence ID" value="OGF20660.1"/>
    <property type="molecule type" value="Genomic_DNA"/>
</dbReference>
<keyword evidence="4 6" id="KW-1133">Transmembrane helix</keyword>
<organism evidence="9 10">
    <name type="scientific">Candidatus Falkowbacteria bacterium RIFOXYA2_FULL_38_12</name>
    <dbReference type="NCBI Taxonomy" id="1797993"/>
    <lineage>
        <taxon>Bacteria</taxon>
        <taxon>Candidatus Falkowiibacteriota</taxon>
    </lineage>
</organism>
<evidence type="ECO:0000256" key="4">
    <source>
        <dbReference type="ARBA" id="ARBA00022989"/>
    </source>
</evidence>
<gene>
    <name evidence="9" type="ORF">A2257_01360</name>
</gene>
<feature type="transmembrane region" description="Helical" evidence="6">
    <location>
        <begin position="490"/>
        <end position="508"/>
    </location>
</feature>
<feature type="transmembrane region" description="Helical" evidence="6">
    <location>
        <begin position="55"/>
        <end position="72"/>
    </location>
</feature>
<evidence type="ECO:0000256" key="3">
    <source>
        <dbReference type="ARBA" id="ARBA00022692"/>
    </source>
</evidence>
<comment type="subcellular location">
    <subcellularLocation>
        <location evidence="1">Cell membrane</location>
        <topology evidence="1">Multi-pass membrane protein</topology>
    </subcellularLocation>
</comment>
<feature type="transmembrane region" description="Helical" evidence="6">
    <location>
        <begin position="6"/>
        <end position="25"/>
    </location>
</feature>
<dbReference type="NCBIfam" id="TIGR00360">
    <property type="entry name" value="ComEC_N-term"/>
    <property type="match status" value="1"/>
</dbReference>
<feature type="domain" description="DUF4131" evidence="8">
    <location>
        <begin position="28"/>
        <end position="205"/>
    </location>
</feature>
<feature type="transmembrane region" description="Helical" evidence="6">
    <location>
        <begin position="32"/>
        <end position="49"/>
    </location>
</feature>
<feature type="domain" description="ComEC/Rec2-related protein" evidence="7">
    <location>
        <begin position="244"/>
        <end position="509"/>
    </location>
</feature>
<evidence type="ECO:0000256" key="5">
    <source>
        <dbReference type="ARBA" id="ARBA00023136"/>
    </source>
</evidence>
<evidence type="ECO:0000259" key="8">
    <source>
        <dbReference type="Pfam" id="PF13567"/>
    </source>
</evidence>
<dbReference type="InterPro" id="IPR052159">
    <property type="entry name" value="Competence_DNA_uptake"/>
</dbReference>
<dbReference type="InterPro" id="IPR004477">
    <property type="entry name" value="ComEC_N"/>
</dbReference>
<feature type="transmembrane region" description="Helical" evidence="6">
    <location>
        <begin position="429"/>
        <end position="451"/>
    </location>
</feature>
<dbReference type="Pfam" id="PF03772">
    <property type="entry name" value="Competence"/>
    <property type="match status" value="1"/>
</dbReference>
<feature type="transmembrane region" description="Helical" evidence="6">
    <location>
        <begin position="458"/>
        <end position="478"/>
    </location>
</feature>
<dbReference type="PANTHER" id="PTHR30619">
    <property type="entry name" value="DNA INTERNALIZATION/COMPETENCE PROTEIN COMEC/REC2"/>
    <property type="match status" value="1"/>
</dbReference>
<feature type="transmembrane region" description="Helical" evidence="6">
    <location>
        <begin position="298"/>
        <end position="331"/>
    </location>
</feature>
<dbReference type="GO" id="GO:0005886">
    <property type="term" value="C:plasma membrane"/>
    <property type="evidence" value="ECO:0007669"/>
    <property type="project" value="UniProtKB-SubCell"/>
</dbReference>
<evidence type="ECO:0000259" key="7">
    <source>
        <dbReference type="Pfam" id="PF03772"/>
    </source>
</evidence>
<sequence length="522" mass="57540">MGGEMSKSKIFFYSCLFFILGIGLAPYLPKPLWVGTIALTTGCLIFFVTYPNKKFLLVFLGGIFLFLGILRYEAGIERSTEQEISFYNGEEAVFVGVVSVEPDERKDKVKLKVSASALRLRRDKESEKLSAQGGKVDEEWKGVHGNVLVNSKLYPKYKYGDRLEIKCKLEKPGVIKSDDGLDFAYDKYLAKENIYSLCYSPKIEFLESGQGNFLIGALLKGKEKFVITVNKILPEPQAAFLGGLLYGARRSIPEDLMNQFNITGTTHIIAISGYNITILAAMLLSIAKGVGVSRKRSFWIALFGILFFVIIAGGQASIIRAAIMGGLVLLANQVGRVSRIKNALVFAAALMLIVNPKVLAFDAGFQLSFAATIGLIFLSPIFENHFEKWPSVFGVKESLVSTMSAIILTAPLILYTFGRVSLVAPVANILILPVIPLAMAFGFVAVILGLINLGAGQIFGWLVWLVLSYIIKVVEFLSKISWASLDIGRINWSVLVLFYLAIGMFIYAKAQNIRKDAKLIKE</sequence>
<dbReference type="InterPro" id="IPR025405">
    <property type="entry name" value="DUF4131"/>
</dbReference>
<name>A0A1F5S1V0_9BACT</name>
<dbReference type="Pfam" id="PF13567">
    <property type="entry name" value="DUF4131"/>
    <property type="match status" value="1"/>
</dbReference>
<feature type="transmembrane region" description="Helical" evidence="6">
    <location>
        <begin position="267"/>
        <end position="286"/>
    </location>
</feature>
<comment type="caution">
    <text evidence="9">The sequence shown here is derived from an EMBL/GenBank/DDBJ whole genome shotgun (WGS) entry which is preliminary data.</text>
</comment>
<evidence type="ECO:0008006" key="11">
    <source>
        <dbReference type="Google" id="ProtNLM"/>
    </source>
</evidence>
<evidence type="ECO:0000256" key="1">
    <source>
        <dbReference type="ARBA" id="ARBA00004651"/>
    </source>
</evidence>
<keyword evidence="2" id="KW-1003">Cell membrane</keyword>
<evidence type="ECO:0000313" key="9">
    <source>
        <dbReference type="EMBL" id="OGF20660.1"/>
    </source>
</evidence>
<dbReference type="AlphaFoldDB" id="A0A1F5S1V0"/>
<proteinExistence type="predicted"/>
<feature type="transmembrane region" description="Helical" evidence="6">
    <location>
        <begin position="398"/>
        <end position="417"/>
    </location>
</feature>
<feature type="transmembrane region" description="Helical" evidence="6">
    <location>
        <begin position="367"/>
        <end position="386"/>
    </location>
</feature>
<evidence type="ECO:0000313" key="10">
    <source>
        <dbReference type="Proteomes" id="UP000177407"/>
    </source>
</evidence>
<dbReference type="Proteomes" id="UP000177407">
    <property type="component" value="Unassembled WGS sequence"/>
</dbReference>
<evidence type="ECO:0000256" key="6">
    <source>
        <dbReference type="SAM" id="Phobius"/>
    </source>
</evidence>
<reference evidence="9 10" key="1">
    <citation type="journal article" date="2016" name="Nat. Commun.">
        <title>Thousands of microbial genomes shed light on interconnected biogeochemical processes in an aquifer system.</title>
        <authorList>
            <person name="Anantharaman K."/>
            <person name="Brown C.T."/>
            <person name="Hug L.A."/>
            <person name="Sharon I."/>
            <person name="Castelle C.J."/>
            <person name="Probst A.J."/>
            <person name="Thomas B.C."/>
            <person name="Singh A."/>
            <person name="Wilkins M.J."/>
            <person name="Karaoz U."/>
            <person name="Brodie E.L."/>
            <person name="Williams K.H."/>
            <person name="Hubbard S.S."/>
            <person name="Banfield J.F."/>
        </authorList>
    </citation>
    <scope>NUCLEOTIDE SEQUENCE [LARGE SCALE GENOMIC DNA]</scope>
</reference>
<keyword evidence="5 6" id="KW-0472">Membrane</keyword>
<protein>
    <recommendedName>
        <fullName evidence="11">ComEC/Rec2-related protein domain-containing protein</fullName>
    </recommendedName>
</protein>
<evidence type="ECO:0000256" key="2">
    <source>
        <dbReference type="ARBA" id="ARBA00022475"/>
    </source>
</evidence>